<comment type="caution">
    <text evidence="7">Lacks conserved residue(s) required for the propagation of feature annotation.</text>
</comment>
<evidence type="ECO:0000259" key="9">
    <source>
        <dbReference type="Pfam" id="PF06814"/>
    </source>
</evidence>
<evidence type="ECO:0000256" key="3">
    <source>
        <dbReference type="ARBA" id="ARBA00022692"/>
    </source>
</evidence>
<dbReference type="OrthoDB" id="19932at2759"/>
<feature type="transmembrane region" description="Helical" evidence="7">
    <location>
        <begin position="7"/>
        <end position="27"/>
    </location>
</feature>
<feature type="transmembrane region" description="Helical" evidence="7">
    <location>
        <begin position="1318"/>
        <end position="1340"/>
    </location>
</feature>
<dbReference type="InterPro" id="IPR053937">
    <property type="entry name" value="GOST_TM"/>
</dbReference>
<feature type="transmembrane region" description="Helical" evidence="7">
    <location>
        <begin position="97"/>
        <end position="123"/>
    </location>
</feature>
<keyword evidence="6 7" id="KW-0472">Membrane</keyword>
<evidence type="ECO:0000256" key="7">
    <source>
        <dbReference type="RuleBase" id="RU280813"/>
    </source>
</evidence>
<feature type="transmembrane region" description="Helical" evidence="7">
    <location>
        <begin position="409"/>
        <end position="428"/>
    </location>
</feature>
<comment type="subcellular location">
    <subcellularLocation>
        <location evidence="1">Membrane</location>
        <topology evidence="1">Multi-pass membrane protein</topology>
    </subcellularLocation>
</comment>
<reference evidence="10" key="1">
    <citation type="submission" date="2020-10" db="EMBL/GenBank/DDBJ databases">
        <authorList>
            <person name="Kikuchi T."/>
        </authorList>
    </citation>
    <scope>NUCLEOTIDE SEQUENCE</scope>
    <source>
        <strain evidence="10">NKZ352</strain>
    </source>
</reference>
<feature type="transmembrane region" description="Helical" evidence="7">
    <location>
        <begin position="1245"/>
        <end position="1264"/>
    </location>
</feature>
<feature type="transmembrane region" description="Helical" evidence="7">
    <location>
        <begin position="302"/>
        <end position="327"/>
    </location>
</feature>
<dbReference type="PANTHER" id="PTHR21229">
    <property type="entry name" value="LUNG SEVEN TRANSMEMBRANE RECEPTOR"/>
    <property type="match status" value="1"/>
</dbReference>
<dbReference type="InterPro" id="IPR000609">
    <property type="entry name" value="7TM_GPCR_serpentine_rcpt_Srg"/>
</dbReference>
<feature type="transmembrane region" description="Helical" evidence="7">
    <location>
        <begin position="1276"/>
        <end position="1298"/>
    </location>
</feature>
<dbReference type="GO" id="GO:0005829">
    <property type="term" value="C:cytosol"/>
    <property type="evidence" value="ECO:0007669"/>
    <property type="project" value="GOC"/>
</dbReference>
<dbReference type="GO" id="GO:0005794">
    <property type="term" value="C:Golgi apparatus"/>
    <property type="evidence" value="ECO:0007669"/>
    <property type="project" value="TreeGrafter"/>
</dbReference>
<dbReference type="GO" id="GO:0016020">
    <property type="term" value="C:membrane"/>
    <property type="evidence" value="ECO:0007669"/>
    <property type="project" value="UniProtKB-SubCell"/>
</dbReference>
<keyword evidence="4" id="KW-0732">Signal</keyword>
<feature type="compositionally biased region" description="Basic and acidic residues" evidence="8">
    <location>
        <begin position="1422"/>
        <end position="1443"/>
    </location>
</feature>
<dbReference type="PANTHER" id="PTHR21229:SF1">
    <property type="entry name" value="GH17801P"/>
    <property type="match status" value="1"/>
</dbReference>
<evidence type="ECO:0000256" key="6">
    <source>
        <dbReference type="ARBA" id="ARBA00023136"/>
    </source>
</evidence>
<keyword evidence="11" id="KW-1185">Reference proteome</keyword>
<feature type="domain" description="GOST seven transmembrane" evidence="9">
    <location>
        <begin position="1148"/>
        <end position="1381"/>
    </location>
</feature>
<feature type="region of interest" description="Disordered" evidence="8">
    <location>
        <begin position="1457"/>
        <end position="1480"/>
    </location>
</feature>
<feature type="transmembrane region" description="Helical" evidence="7">
    <location>
        <begin position="135"/>
        <end position="154"/>
    </location>
</feature>
<dbReference type="Proteomes" id="UP000835052">
    <property type="component" value="Unassembled WGS sequence"/>
</dbReference>
<feature type="transmembrane region" description="Helical" evidence="7">
    <location>
        <begin position="1352"/>
        <end position="1374"/>
    </location>
</feature>
<comment type="caution">
    <text evidence="10">The sequence shown here is derived from an EMBL/GenBank/DDBJ whole genome shotgun (WGS) entry which is preliminary data.</text>
</comment>
<feature type="transmembrane region" description="Helical" evidence="7">
    <location>
        <begin position="1217"/>
        <end position="1233"/>
    </location>
</feature>
<feature type="region of interest" description="Disordered" evidence="8">
    <location>
        <begin position="1417"/>
        <end position="1443"/>
    </location>
</feature>
<feature type="region of interest" description="Disordered" evidence="8">
    <location>
        <begin position="549"/>
        <end position="568"/>
    </location>
</feature>
<name>A0A8S1H0S9_9PELO</name>
<feature type="transmembrane region" description="Helical" evidence="7">
    <location>
        <begin position="333"/>
        <end position="354"/>
    </location>
</feature>
<proteinExistence type="inferred from homology"/>
<evidence type="ECO:0000256" key="8">
    <source>
        <dbReference type="SAM" id="MobiDB-lite"/>
    </source>
</evidence>
<keyword evidence="3 7" id="KW-0812">Transmembrane</keyword>
<feature type="transmembrane region" description="Helical" evidence="7">
    <location>
        <begin position="1157"/>
        <end position="1175"/>
    </location>
</feature>
<dbReference type="Pfam" id="PF02118">
    <property type="entry name" value="Srg"/>
    <property type="match status" value="1"/>
</dbReference>
<dbReference type="EMBL" id="CAJGYM010000009">
    <property type="protein sequence ID" value="CAD6189007.1"/>
    <property type="molecule type" value="Genomic_DNA"/>
</dbReference>
<evidence type="ECO:0000256" key="4">
    <source>
        <dbReference type="ARBA" id="ARBA00022729"/>
    </source>
</evidence>
<dbReference type="Pfam" id="PF06814">
    <property type="entry name" value="GOST_TM"/>
    <property type="match status" value="1"/>
</dbReference>
<dbReference type="InterPro" id="IPR009637">
    <property type="entry name" value="GPR107/GPR108-like"/>
</dbReference>
<feature type="transmembrane region" description="Helical" evidence="7">
    <location>
        <begin position="1181"/>
        <end position="1205"/>
    </location>
</feature>
<evidence type="ECO:0000313" key="10">
    <source>
        <dbReference type="EMBL" id="CAD6189007.1"/>
    </source>
</evidence>
<protein>
    <recommendedName>
        <fullName evidence="7">Serpentine receptor class gamma</fullName>
    </recommendedName>
</protein>
<gene>
    <name evidence="10" type="ORF">CAUJ_LOCUS4926</name>
</gene>
<evidence type="ECO:0000313" key="11">
    <source>
        <dbReference type="Proteomes" id="UP000835052"/>
    </source>
</evidence>
<sequence>MPFLQWLLLFFGIISMMLYGFIVYVLTRKNLNSVLKGSYFTIVKYQLIALIDGACCLFTCIFCLLCYIVTLYYLRLNTYKMTLTSKSDARTSAEKSLLLSAIMMFCVFSLNTVVQVMTIWLSYKTVDDLLFIYDLAYPMIDLMYSCSPWTLLFTSATLKKQMRLELIDILRRLYRLLKSDEFLANPTKTARTTHVTRLRSLPSNVAVQPLLNQATRSQRQGPSGRGRAALARAKIFYYKYKIRQCEKFEHYRRTFKEESITISMESCSSNFATAKCATERTFAADMWIKGLAATRNAGNIDVFLVVALFSFSRSSSVCGGLLILWLWSSCSVLFAPFSLLSSSCSGLLAQFFLFRGRIVAVFARPRLKRSINNLITHLATAKCAIERTLAAHNQEQGSCRDAKRGKEDVVLDFASFSFCCFFSVIYVAKMVAKTPKRAFAKKRKPLKKAVGEDMQDYDICLKMVKQWVDEVRPTAKSDPELYGNAKMVATVTKETENSIDLAVNRDDVLGHCPPNDNYSCDDDVNGSQDSFMACDSDEIDESESVTWNDLDSEGRDEDAFSEKSEENTEYHVGPVSEYAVLQYIKLVADEKGEQNGKWKVSAVPKHRKFVIETFREVEDCNDVFEKKKVWTNRYVSPHGDVYIENVEWYKSEKVEPNDPWFSRDPAENMEAYFEMKTLKLISTPDTRVPLKDRKKKKYVQPGDEGTITGFVSYFKEDPESNELSMEFMFIPLPNDHDVIVEIVQKVQKSQGIANGRLKKYLTRWSGEVYLQKTVWIETEDIKLDNPYYPIASSGDSEGLLQIQFIELISYSEPIEEVPNGDNLPPTSPPWMDWIARNPFSKFLNVEKEESRDEPPGPFFGSGNLPSRIWFAPTPDFYVEGEKSCSEPLKQNFGLPRQIEVAPTPDLYVDRENARRASPRQIYRGGSLPWLTMRLPLFLMFLHVVGANLLMPGIYTETIEVMQSKYQLIGVPQAALNQTAVQIELFCNPDLDLTFDAEFVLRSSPCDKEFFNSKDSQRRQNLVFYYNESNQYHIPDTFDYPQIVYYRSKVQSISCKGSHGRFVFPNATGPMVLTNVTKVPVVRSKRASEYDKGMKTFHPAQSIPMDGIYYLIVKIVGTSFPAKSLDAVNVTVTVEWKAPYGYLSAIDWPLLRFYKMMCVFYAILALIWLTLCIRHYRDILRIQYWIGAVIVLGMVEKAFFLIDGILELAEIVSCGKKTMSRVLVIIVSLGYGVVKPRLGNTMNQVAGVGLVYFVFCSIEGIARVSKNTVEAAKQKQFASLPLVLTEMVIFYWIFTSLTATMRTLRLKRNEVKLSVYRHFTNTLIFAVLSSIVFMVWSMFYHIFPTCRVDWKELWVDTAFWHVLFCFILVVIMTLWRPSQNNQQYAFTPLLDDSEDENDQDELFNTFTPGYDVLTARNSGAGAEQRRQRESDKDQQRKEDRLKEDLRWIEENVPSSLTDQLLGSFEDPEEQEAKQLEISKML</sequence>
<evidence type="ECO:0000256" key="5">
    <source>
        <dbReference type="ARBA" id="ARBA00022989"/>
    </source>
</evidence>
<evidence type="ECO:0000256" key="2">
    <source>
        <dbReference type="ARBA" id="ARBA00005692"/>
    </source>
</evidence>
<comment type="similarity">
    <text evidence="2 7">Belongs to the nematode receptor-like protein srg family.</text>
</comment>
<organism evidence="10 11">
    <name type="scientific">Caenorhabditis auriculariae</name>
    <dbReference type="NCBI Taxonomy" id="2777116"/>
    <lineage>
        <taxon>Eukaryota</taxon>
        <taxon>Metazoa</taxon>
        <taxon>Ecdysozoa</taxon>
        <taxon>Nematoda</taxon>
        <taxon>Chromadorea</taxon>
        <taxon>Rhabditida</taxon>
        <taxon>Rhabditina</taxon>
        <taxon>Rhabditomorpha</taxon>
        <taxon>Rhabditoidea</taxon>
        <taxon>Rhabditidae</taxon>
        <taxon>Peloderinae</taxon>
        <taxon>Caenorhabditis</taxon>
    </lineage>
</organism>
<keyword evidence="5 7" id="KW-1133">Transmembrane helix</keyword>
<dbReference type="GO" id="GO:0042147">
    <property type="term" value="P:retrograde transport, endosome to Golgi"/>
    <property type="evidence" value="ECO:0007669"/>
    <property type="project" value="TreeGrafter"/>
</dbReference>
<evidence type="ECO:0000256" key="1">
    <source>
        <dbReference type="ARBA" id="ARBA00004141"/>
    </source>
</evidence>
<feature type="compositionally biased region" description="Basic and acidic residues" evidence="8">
    <location>
        <begin position="557"/>
        <end position="568"/>
    </location>
</feature>
<feature type="compositionally biased region" description="Basic and acidic residues" evidence="8">
    <location>
        <begin position="1469"/>
        <end position="1480"/>
    </location>
</feature>
<feature type="transmembrane region" description="Helical" evidence="7">
    <location>
        <begin position="47"/>
        <end position="76"/>
    </location>
</feature>
<accession>A0A8S1H0S9</accession>
<dbReference type="GO" id="GO:0004888">
    <property type="term" value="F:transmembrane signaling receptor activity"/>
    <property type="evidence" value="ECO:0007669"/>
    <property type="project" value="InterPro"/>
</dbReference>
<dbReference type="GO" id="GO:0007606">
    <property type="term" value="P:sensory perception of chemical stimulus"/>
    <property type="evidence" value="ECO:0007669"/>
    <property type="project" value="UniProtKB-UniRule"/>
</dbReference>